<dbReference type="InterPro" id="IPR033399">
    <property type="entry name" value="TP_0789-like"/>
</dbReference>
<dbReference type="Pfam" id="PF17131">
    <property type="entry name" value="LolA_like"/>
    <property type="match status" value="1"/>
</dbReference>
<dbReference type="Proteomes" id="UP001589654">
    <property type="component" value="Unassembled WGS sequence"/>
</dbReference>
<feature type="chain" id="PRO_5047537971" evidence="1">
    <location>
        <begin position="19"/>
        <end position="246"/>
    </location>
</feature>
<reference evidence="3 4" key="1">
    <citation type="submission" date="2024-09" db="EMBL/GenBank/DDBJ databases">
        <authorList>
            <person name="Sun Q."/>
            <person name="Mori K."/>
        </authorList>
    </citation>
    <scope>NUCLEOTIDE SEQUENCE [LARGE SCALE GENOMIC DNA]</scope>
    <source>
        <strain evidence="3 4">CECT 7682</strain>
    </source>
</reference>
<dbReference type="EMBL" id="JBHMEW010000048">
    <property type="protein sequence ID" value="MFB9211406.1"/>
    <property type="molecule type" value="Genomic_DNA"/>
</dbReference>
<proteinExistence type="predicted"/>
<evidence type="ECO:0000259" key="2">
    <source>
        <dbReference type="Pfam" id="PF17131"/>
    </source>
</evidence>
<accession>A0ABV5J3X6</accession>
<evidence type="ECO:0000313" key="3">
    <source>
        <dbReference type="EMBL" id="MFB9211406.1"/>
    </source>
</evidence>
<protein>
    <submittedName>
        <fullName evidence="3">Outer membrane lipoprotein-sorting protein</fullName>
    </submittedName>
</protein>
<dbReference type="CDD" id="cd16329">
    <property type="entry name" value="LolA_like"/>
    <property type="match status" value="1"/>
</dbReference>
<keyword evidence="4" id="KW-1185">Reference proteome</keyword>
<gene>
    <name evidence="3" type="ORF">ACFFUR_06290</name>
</gene>
<evidence type="ECO:0000256" key="1">
    <source>
        <dbReference type="SAM" id="SignalP"/>
    </source>
</evidence>
<name>A0ABV5J3X6_9BACT</name>
<feature type="signal peptide" evidence="1">
    <location>
        <begin position="1"/>
        <end position="18"/>
    </location>
</feature>
<feature type="domain" description="Uncharacterized protein TP-0789" evidence="2">
    <location>
        <begin position="63"/>
        <end position="244"/>
    </location>
</feature>
<evidence type="ECO:0000313" key="4">
    <source>
        <dbReference type="Proteomes" id="UP001589654"/>
    </source>
</evidence>
<organism evidence="3 4">
    <name type="scientific">Echinicola jeungdonensis</name>
    <dbReference type="NCBI Taxonomy" id="709343"/>
    <lineage>
        <taxon>Bacteria</taxon>
        <taxon>Pseudomonadati</taxon>
        <taxon>Bacteroidota</taxon>
        <taxon>Cytophagia</taxon>
        <taxon>Cytophagales</taxon>
        <taxon>Cyclobacteriaceae</taxon>
        <taxon>Echinicola</taxon>
    </lineage>
</organism>
<dbReference type="RefSeq" id="WP_290246631.1">
    <property type="nucleotide sequence ID" value="NZ_JAUFQT010000001.1"/>
</dbReference>
<keyword evidence="1" id="KW-0732">Signal</keyword>
<sequence length="246" mass="28634">MKTTVGILFLFLSFFANAQDATEIIKKVDQKMRGNSSSSNMTMKIIRPDWSREISMKGWTLGTNYSLILITAPARDQGTAFLKRDKEIWNWQPTIDRVVKLPPSMMSQSWMGSDFTNDDLVKESSVVHDYHHFIRGDSTIKGYDCWKLELIPKEDAAVVWGSIELFVSKKDYIELLIRYYDEEGYLINTMILSEIKEMDGRIIPTKMEMIPAETPKQRTVIIYNNIDFDIDVDESFFSIQKMKRIR</sequence>
<dbReference type="Gene3D" id="2.50.20.10">
    <property type="entry name" value="Lipoprotein localisation LolA/LolB/LppX"/>
    <property type="match status" value="1"/>
</dbReference>
<comment type="caution">
    <text evidence="3">The sequence shown here is derived from an EMBL/GenBank/DDBJ whole genome shotgun (WGS) entry which is preliminary data.</text>
</comment>
<keyword evidence="3" id="KW-0449">Lipoprotein</keyword>